<proteinExistence type="predicted"/>
<comment type="caution">
    <text evidence="1">The sequence shown here is derived from an EMBL/GenBank/DDBJ whole genome shotgun (WGS) entry which is preliminary data.</text>
</comment>
<accession>A0AAW5I880</accession>
<protein>
    <submittedName>
        <fullName evidence="1">Uncharacterized protein</fullName>
    </submittedName>
</protein>
<dbReference type="RefSeq" id="WP_255075267.1">
    <property type="nucleotide sequence ID" value="NZ_JANDWU010000012.1"/>
</dbReference>
<dbReference type="EMBL" id="JANDWU010000012">
    <property type="protein sequence ID" value="MCP9549405.1"/>
    <property type="molecule type" value="Genomic_DNA"/>
</dbReference>
<reference evidence="1" key="1">
    <citation type="submission" date="2022-07" db="EMBL/GenBank/DDBJ databases">
        <title>Prevotella copri.</title>
        <authorList>
            <person name="Yang C."/>
        </authorList>
    </citation>
    <scope>NUCLEOTIDE SEQUENCE</scope>
    <source>
        <strain evidence="1">HF1805</strain>
    </source>
</reference>
<dbReference type="Proteomes" id="UP001205506">
    <property type="component" value="Unassembled WGS sequence"/>
</dbReference>
<evidence type="ECO:0000313" key="2">
    <source>
        <dbReference type="Proteomes" id="UP001205506"/>
    </source>
</evidence>
<gene>
    <name evidence="1" type="ORF">NNC68_07955</name>
</gene>
<evidence type="ECO:0000313" key="1">
    <source>
        <dbReference type="EMBL" id="MCP9549405.1"/>
    </source>
</evidence>
<organism evidence="1 2">
    <name type="scientific">Segatella copri</name>
    <dbReference type="NCBI Taxonomy" id="165179"/>
    <lineage>
        <taxon>Bacteria</taxon>
        <taxon>Pseudomonadati</taxon>
        <taxon>Bacteroidota</taxon>
        <taxon>Bacteroidia</taxon>
        <taxon>Bacteroidales</taxon>
        <taxon>Prevotellaceae</taxon>
        <taxon>Segatella</taxon>
    </lineage>
</organism>
<sequence length="52" mass="5705">MRTSLKQRAAQASLNSRMCRDCKIGSKACTKEILDICHKAFVAGYIKGSKEG</sequence>
<dbReference type="AlphaFoldDB" id="A0AAW5I880"/>
<name>A0AAW5I880_9BACT</name>